<keyword evidence="17" id="KW-1185">Reference proteome</keyword>
<dbReference type="STRING" id="224013.ACX27_21870"/>
<gene>
    <name evidence="16" type="ORF">ACX27_21870</name>
</gene>
<proteinExistence type="predicted"/>
<accession>A0A0M3V616</accession>
<feature type="coiled-coil region" evidence="13">
    <location>
        <begin position="158"/>
        <end position="195"/>
    </location>
</feature>
<dbReference type="InterPro" id="IPR001789">
    <property type="entry name" value="Sig_transdc_resp-reg_receiver"/>
</dbReference>
<evidence type="ECO:0000256" key="1">
    <source>
        <dbReference type="ARBA" id="ARBA00000085"/>
    </source>
</evidence>
<dbReference type="OrthoDB" id="510512at2"/>
<dbReference type="RefSeq" id="WP_062295522.1">
    <property type="nucleotide sequence ID" value="NZ_CP012036.1"/>
</dbReference>
<evidence type="ECO:0000313" key="17">
    <source>
        <dbReference type="Proteomes" id="UP000062645"/>
    </source>
</evidence>
<evidence type="ECO:0000256" key="11">
    <source>
        <dbReference type="ARBA" id="ARBA00023136"/>
    </source>
</evidence>
<dbReference type="Pfam" id="PF02518">
    <property type="entry name" value="HATPase_c"/>
    <property type="match status" value="1"/>
</dbReference>
<evidence type="ECO:0000256" key="8">
    <source>
        <dbReference type="ARBA" id="ARBA00022777"/>
    </source>
</evidence>
<feature type="domain" description="Histidine kinase" evidence="14">
    <location>
        <begin position="223"/>
        <end position="442"/>
    </location>
</feature>
<dbReference type="PANTHER" id="PTHR43547:SF2">
    <property type="entry name" value="HYBRID SIGNAL TRANSDUCTION HISTIDINE KINASE C"/>
    <property type="match status" value="1"/>
</dbReference>
<dbReference type="GO" id="GO:0005886">
    <property type="term" value="C:plasma membrane"/>
    <property type="evidence" value="ECO:0007669"/>
    <property type="project" value="UniProtKB-SubCell"/>
</dbReference>
<feature type="domain" description="Response regulatory" evidence="15">
    <location>
        <begin position="464"/>
        <end position="577"/>
    </location>
</feature>
<dbReference type="FunFam" id="3.30.565.10:FF:000023">
    <property type="entry name" value="PAS domain-containing sensor histidine kinase"/>
    <property type="match status" value="1"/>
</dbReference>
<keyword evidence="11" id="KW-0472">Membrane</keyword>
<dbReference type="InterPro" id="IPR005467">
    <property type="entry name" value="His_kinase_dom"/>
</dbReference>
<dbReference type="InterPro" id="IPR003594">
    <property type="entry name" value="HATPase_dom"/>
</dbReference>
<dbReference type="Pfam" id="PF00512">
    <property type="entry name" value="HisKA"/>
    <property type="match status" value="1"/>
</dbReference>
<evidence type="ECO:0000256" key="3">
    <source>
        <dbReference type="ARBA" id="ARBA00012438"/>
    </source>
</evidence>
<dbReference type="SUPFAM" id="SSF52172">
    <property type="entry name" value="CheY-like"/>
    <property type="match status" value="2"/>
</dbReference>
<dbReference type="PROSITE" id="PS50110">
    <property type="entry name" value="RESPONSE_REGULATORY"/>
    <property type="match status" value="2"/>
</dbReference>
<dbReference type="PROSITE" id="PS50109">
    <property type="entry name" value="HIS_KIN"/>
    <property type="match status" value="1"/>
</dbReference>
<dbReference type="AlphaFoldDB" id="A0A0M3V616"/>
<dbReference type="CDD" id="cd16934">
    <property type="entry name" value="HATPase_RsbT-like"/>
    <property type="match status" value="1"/>
</dbReference>
<dbReference type="GO" id="GO:0000155">
    <property type="term" value="F:phosphorelay sensor kinase activity"/>
    <property type="evidence" value="ECO:0007669"/>
    <property type="project" value="InterPro"/>
</dbReference>
<dbReference type="Gene3D" id="3.40.50.2300">
    <property type="match status" value="2"/>
</dbReference>
<evidence type="ECO:0000256" key="5">
    <source>
        <dbReference type="ARBA" id="ARBA00022553"/>
    </source>
</evidence>
<evidence type="ECO:0000256" key="7">
    <source>
        <dbReference type="ARBA" id="ARBA00022741"/>
    </source>
</evidence>
<keyword evidence="5 12" id="KW-0597">Phosphoprotein</keyword>
<sequence>MTTIFTVEIQYEQDVVQARQRTREISEQLGFAAQDQARLATAVSEIARNAFQYARGGTVEFSVAGEPQTFVIRIQDQGQGIPHLAEVLAGRYTSSTGMGLGIMGSRKLIDVFEIESLPGQGTTVVMSKKLSKRTPNFTDSQLQQIRETVMERSPQNPYEEIQRQNQELLRAMAELRKREEELTQINRELEDTNRGVVALYAELDEKASSLQKVNELKTRFLSNMSHEFRTPLNSILSLSRMLLAQMDGDLTVEQEKQVTFIQKAANGLSELVNDLLDLAKVEAGKIEVRPSSFEVSDLFGTLRGMLRPLLVQESSVALIVEEPEGIAPLYTDEGKVAQILRNLVSNALKFTQQGEVRVSAVQNDHTVTFSVSDTGIGIAIADQERIFEDFIQIESSLQKQVKGTGLGLPLSHKLAELLGGSISVKSELGQGSTFTASIPITYPYTTEFPTRLQPIASLEPTRLPILAVEDHPETLFIYENHLQQSTYQLIATRTLAQARQVLQQVRPMAILLDIMLEGQNGWTFLRELKGDETTSTIPVLVITIIDNEKQALALGANGFLIKPVDRLQLLIKLNTLINQNKPQKILLIDDDPAYRYLMKQLLVNTPLSILEATNGREGLALAQREQPTAIVLDLEMPEFSGFDVLKELKHNSVTSSIPVIIHSSAQLDAQADRWLAKQSIAILSKETGSQTAAIAQLQEALVKAGLVLEVSGESHV</sequence>
<evidence type="ECO:0000256" key="10">
    <source>
        <dbReference type="ARBA" id="ARBA00023012"/>
    </source>
</evidence>
<keyword evidence="10" id="KW-0902">Two-component regulatory system</keyword>
<dbReference type="PANTHER" id="PTHR43547">
    <property type="entry name" value="TWO-COMPONENT HISTIDINE KINASE"/>
    <property type="match status" value="1"/>
</dbReference>
<dbReference type="SMART" id="SM00387">
    <property type="entry name" value="HATPase_c"/>
    <property type="match status" value="2"/>
</dbReference>
<dbReference type="InterPro" id="IPR004358">
    <property type="entry name" value="Sig_transdc_His_kin-like_C"/>
</dbReference>
<keyword evidence="4" id="KW-1003">Cell membrane</keyword>
<feature type="domain" description="Response regulatory" evidence="15">
    <location>
        <begin position="584"/>
        <end position="700"/>
    </location>
</feature>
<keyword evidence="13" id="KW-0175">Coiled coil</keyword>
<keyword evidence="7" id="KW-0547">Nucleotide-binding</keyword>
<dbReference type="EC" id="2.7.13.3" evidence="3"/>
<evidence type="ECO:0000313" key="16">
    <source>
        <dbReference type="EMBL" id="ALF54873.1"/>
    </source>
</evidence>
<comment type="catalytic activity">
    <reaction evidence="1">
        <text>ATP + protein L-histidine = ADP + protein N-phospho-L-histidine.</text>
        <dbReference type="EC" id="2.7.13.3"/>
    </reaction>
</comment>
<dbReference type="InterPro" id="IPR036097">
    <property type="entry name" value="HisK_dim/P_sf"/>
</dbReference>
<evidence type="ECO:0000256" key="12">
    <source>
        <dbReference type="PROSITE-ProRule" id="PRU00169"/>
    </source>
</evidence>
<dbReference type="Gene3D" id="3.30.565.10">
    <property type="entry name" value="Histidine kinase-like ATPase, C-terminal domain"/>
    <property type="match status" value="2"/>
</dbReference>
<reference evidence="17" key="1">
    <citation type="submission" date="2015-07" db="EMBL/GenBank/DDBJ databases">
        <title>Genome Of Nitrogen-Fixing Cyanobacterium Nostoc piscinale CENA21 From Solimoes/Amazon River Floodplain Sediments And Comparative Genomics To Uncover Biosynthetic Natural Products Potential.</title>
        <authorList>
            <person name="Leao T.F."/>
            <person name="Leao P.N."/>
            <person name="Guimaraes P.I."/>
            <person name="de Melo A.G.C."/>
            <person name="Ramos R.T.J."/>
            <person name="Silva A."/>
            <person name="Fiore M.F."/>
            <person name="Schneider M.P.C."/>
        </authorList>
    </citation>
    <scope>NUCLEOTIDE SEQUENCE [LARGE SCALE GENOMIC DNA]</scope>
    <source>
        <strain evidence="17">CENA21</strain>
    </source>
</reference>
<dbReference type="CDD" id="cd00156">
    <property type="entry name" value="REC"/>
    <property type="match status" value="1"/>
</dbReference>
<dbReference type="Gene3D" id="1.10.287.130">
    <property type="match status" value="1"/>
</dbReference>
<reference evidence="16 17" key="2">
    <citation type="journal article" date="2016" name="Genome Announc.">
        <title>Draft Genome Sequence of the N2-Fixing Cyanobacterium Nostoc piscinale CENA21, Isolated from the Brazilian Amazon Floodplain.</title>
        <authorList>
            <person name="Leao T."/>
            <person name="Guimaraes P.I."/>
            <person name="de Melo A.G."/>
            <person name="Ramos R.T."/>
            <person name="Leao P.N."/>
            <person name="Silva A."/>
            <person name="Fiore M.F."/>
            <person name="Schneider M.P."/>
        </authorList>
    </citation>
    <scope>NUCLEOTIDE SEQUENCE [LARGE SCALE GENOMIC DNA]</scope>
    <source>
        <strain evidence="16 17">CENA21</strain>
    </source>
</reference>
<evidence type="ECO:0000259" key="14">
    <source>
        <dbReference type="PROSITE" id="PS50109"/>
    </source>
</evidence>
<name>A0A0M3V616_9NOSO</name>
<dbReference type="SMART" id="SM00388">
    <property type="entry name" value="HisKA"/>
    <property type="match status" value="1"/>
</dbReference>
<feature type="modified residue" description="4-aspartylphosphate" evidence="12">
    <location>
        <position position="513"/>
    </location>
</feature>
<dbReference type="SUPFAM" id="SSF55874">
    <property type="entry name" value="ATPase domain of HSP90 chaperone/DNA topoisomerase II/histidine kinase"/>
    <property type="match status" value="2"/>
</dbReference>
<dbReference type="InterPro" id="IPR036890">
    <property type="entry name" value="HATPase_C_sf"/>
</dbReference>
<dbReference type="Pfam" id="PF13581">
    <property type="entry name" value="HATPase_c_2"/>
    <property type="match status" value="1"/>
</dbReference>
<dbReference type="Pfam" id="PF00072">
    <property type="entry name" value="Response_reg"/>
    <property type="match status" value="2"/>
</dbReference>
<comment type="subcellular location">
    <subcellularLocation>
        <location evidence="2">Cell membrane</location>
    </subcellularLocation>
</comment>
<feature type="modified residue" description="4-aspartylphosphate" evidence="12">
    <location>
        <position position="633"/>
    </location>
</feature>
<dbReference type="EMBL" id="CP012036">
    <property type="protein sequence ID" value="ALF54873.1"/>
    <property type="molecule type" value="Genomic_DNA"/>
</dbReference>
<dbReference type="PRINTS" id="PR00344">
    <property type="entry name" value="BCTRLSENSOR"/>
</dbReference>
<dbReference type="InterPro" id="IPR003661">
    <property type="entry name" value="HisK_dim/P_dom"/>
</dbReference>
<evidence type="ECO:0000256" key="4">
    <source>
        <dbReference type="ARBA" id="ARBA00022475"/>
    </source>
</evidence>
<keyword evidence="6" id="KW-0808">Transferase</keyword>
<evidence type="ECO:0000256" key="9">
    <source>
        <dbReference type="ARBA" id="ARBA00022840"/>
    </source>
</evidence>
<dbReference type="PATRIC" id="fig|224013.5.peg.5246"/>
<evidence type="ECO:0000256" key="13">
    <source>
        <dbReference type="SAM" id="Coils"/>
    </source>
</evidence>
<evidence type="ECO:0000256" key="2">
    <source>
        <dbReference type="ARBA" id="ARBA00004236"/>
    </source>
</evidence>
<dbReference type="SMART" id="SM00448">
    <property type="entry name" value="REC"/>
    <property type="match status" value="2"/>
</dbReference>
<keyword evidence="9" id="KW-0067">ATP-binding</keyword>
<evidence type="ECO:0000259" key="15">
    <source>
        <dbReference type="PROSITE" id="PS50110"/>
    </source>
</evidence>
<dbReference type="CDD" id="cd00082">
    <property type="entry name" value="HisKA"/>
    <property type="match status" value="1"/>
</dbReference>
<dbReference type="Proteomes" id="UP000062645">
    <property type="component" value="Chromosome"/>
</dbReference>
<dbReference type="GO" id="GO:0005524">
    <property type="term" value="F:ATP binding"/>
    <property type="evidence" value="ECO:0007669"/>
    <property type="project" value="UniProtKB-KW"/>
</dbReference>
<protein>
    <recommendedName>
        <fullName evidence="3">histidine kinase</fullName>
        <ecNumber evidence="3">2.7.13.3</ecNumber>
    </recommendedName>
</protein>
<organism evidence="16 17">
    <name type="scientific">Nostoc piscinale CENA21</name>
    <dbReference type="NCBI Taxonomy" id="224013"/>
    <lineage>
        <taxon>Bacteria</taxon>
        <taxon>Bacillati</taxon>
        <taxon>Cyanobacteriota</taxon>
        <taxon>Cyanophyceae</taxon>
        <taxon>Nostocales</taxon>
        <taxon>Nostocaceae</taxon>
        <taxon>Nostoc</taxon>
    </lineage>
</organism>
<keyword evidence="8 16" id="KW-0418">Kinase</keyword>
<dbReference type="SUPFAM" id="SSF47384">
    <property type="entry name" value="Homodimeric domain of signal transducing histidine kinase"/>
    <property type="match status" value="1"/>
</dbReference>
<dbReference type="KEGG" id="npz:ACX27_21870"/>
<dbReference type="CDD" id="cd16922">
    <property type="entry name" value="HATPase_EvgS-ArcB-TorS-like"/>
    <property type="match status" value="1"/>
</dbReference>
<dbReference type="InterPro" id="IPR011006">
    <property type="entry name" value="CheY-like_superfamily"/>
</dbReference>
<evidence type="ECO:0000256" key="6">
    <source>
        <dbReference type="ARBA" id="ARBA00022679"/>
    </source>
</evidence>